<dbReference type="PANTHER" id="PTHR36766">
    <property type="entry name" value="PLANT BROAD-SPECTRUM MILDEW RESISTANCE PROTEIN RPW8"/>
    <property type="match status" value="1"/>
</dbReference>
<evidence type="ECO:0000256" key="3">
    <source>
        <dbReference type="ARBA" id="ARBA00022821"/>
    </source>
</evidence>
<accession>A0ABQ9L355</accession>
<dbReference type="InterPro" id="IPR041118">
    <property type="entry name" value="Rx_N"/>
</dbReference>
<keyword evidence="8" id="KW-1185">Reference proteome</keyword>
<evidence type="ECO:0000256" key="2">
    <source>
        <dbReference type="ARBA" id="ARBA00022741"/>
    </source>
</evidence>
<dbReference type="Gene3D" id="3.40.50.300">
    <property type="entry name" value="P-loop containing nucleotide triphosphate hydrolases"/>
    <property type="match status" value="1"/>
</dbReference>
<evidence type="ECO:0000256" key="1">
    <source>
        <dbReference type="ARBA" id="ARBA00022737"/>
    </source>
</evidence>
<organism evidence="7 8">
    <name type="scientific">Hevea brasiliensis</name>
    <name type="common">Para rubber tree</name>
    <name type="synonym">Siphonia brasiliensis</name>
    <dbReference type="NCBI Taxonomy" id="3981"/>
    <lineage>
        <taxon>Eukaryota</taxon>
        <taxon>Viridiplantae</taxon>
        <taxon>Streptophyta</taxon>
        <taxon>Embryophyta</taxon>
        <taxon>Tracheophyta</taxon>
        <taxon>Spermatophyta</taxon>
        <taxon>Magnoliopsida</taxon>
        <taxon>eudicotyledons</taxon>
        <taxon>Gunneridae</taxon>
        <taxon>Pentapetalae</taxon>
        <taxon>rosids</taxon>
        <taxon>fabids</taxon>
        <taxon>Malpighiales</taxon>
        <taxon>Euphorbiaceae</taxon>
        <taxon>Crotonoideae</taxon>
        <taxon>Micrandreae</taxon>
        <taxon>Hevea</taxon>
    </lineage>
</organism>
<dbReference type="InterPro" id="IPR027417">
    <property type="entry name" value="P-loop_NTPase"/>
</dbReference>
<feature type="domain" description="Disease resistance N-terminal" evidence="6">
    <location>
        <begin position="12"/>
        <end position="95"/>
    </location>
</feature>
<dbReference type="PANTHER" id="PTHR36766:SF38">
    <property type="entry name" value="DISEASE RESISTANCE PROTEIN RGA3"/>
    <property type="match status" value="1"/>
</dbReference>
<evidence type="ECO:0000259" key="5">
    <source>
        <dbReference type="Pfam" id="PF00931"/>
    </source>
</evidence>
<keyword evidence="4" id="KW-0067">ATP-binding</keyword>
<dbReference type="Pfam" id="PF18052">
    <property type="entry name" value="Rx_N"/>
    <property type="match status" value="1"/>
</dbReference>
<sequence>MAEAILFNIAGEIISKLASLVLQETKLWWAVQEELDKLRTTVSTIQAVLLYAEEKYSHSHEVKVWVESLKEAFYDANDFLDEFSTNVLLKQMMTSNKMVKEVRLFFSSTNQFAYGLKMTHKIKKLRSKLDGIAEKKKFHLDERPQKILPMVEGRGQTHSSLTQVVVGREKDKKEIVDFLLSSSCGENVSIISIVGIGGLGKTTLAQLAYYDETVKSNFELKMWVCISDNFEVKIIVEKILESLIGEKPKNLEMNTLKDLLHEKISGKKYVLVLDDVLDEDSEKWFYLKDLLVGGRSGSKLIVTTRLKNVAQMIGSTKTHDLQGLLVDDSWSLFANMAFKQGEVISPDHERIGKEIVTKCVGVPLAVRVIGRLLYSKNTVDNWRNFKEKELPNMNE</sequence>
<keyword evidence="3" id="KW-0611">Plant defense</keyword>
<evidence type="ECO:0000313" key="8">
    <source>
        <dbReference type="Proteomes" id="UP001174677"/>
    </source>
</evidence>
<evidence type="ECO:0000256" key="4">
    <source>
        <dbReference type="ARBA" id="ARBA00022840"/>
    </source>
</evidence>
<name>A0ABQ9L355_HEVBR</name>
<dbReference type="PRINTS" id="PR00364">
    <property type="entry name" value="DISEASERSIST"/>
</dbReference>
<reference evidence="7" key="1">
    <citation type="journal article" date="2023" name="Plant Biotechnol. J.">
        <title>Chromosome-level wild Hevea brasiliensis genome provides new tools for genomic-assisted breeding and valuable loci to elevate rubber yield.</title>
        <authorList>
            <person name="Cheng H."/>
            <person name="Song X."/>
            <person name="Hu Y."/>
            <person name="Wu T."/>
            <person name="Yang Q."/>
            <person name="An Z."/>
            <person name="Feng S."/>
            <person name="Deng Z."/>
            <person name="Wu W."/>
            <person name="Zeng X."/>
            <person name="Tu M."/>
            <person name="Wang X."/>
            <person name="Huang H."/>
        </authorList>
    </citation>
    <scope>NUCLEOTIDE SEQUENCE</scope>
    <source>
        <strain evidence="7">MT/VB/25A 57/8</strain>
    </source>
</reference>
<evidence type="ECO:0000313" key="7">
    <source>
        <dbReference type="EMBL" id="KAJ9158753.1"/>
    </source>
</evidence>
<dbReference type="Pfam" id="PF00931">
    <property type="entry name" value="NB-ARC"/>
    <property type="match status" value="1"/>
</dbReference>
<dbReference type="SUPFAM" id="SSF52540">
    <property type="entry name" value="P-loop containing nucleoside triphosphate hydrolases"/>
    <property type="match status" value="1"/>
</dbReference>
<feature type="domain" description="NB-ARC" evidence="5">
    <location>
        <begin position="169"/>
        <end position="340"/>
    </location>
</feature>
<dbReference type="InterPro" id="IPR042197">
    <property type="entry name" value="Apaf_helical"/>
</dbReference>
<dbReference type="Gene3D" id="1.10.8.430">
    <property type="entry name" value="Helical domain of apoptotic protease-activating factors"/>
    <property type="match status" value="1"/>
</dbReference>
<dbReference type="Gene3D" id="1.20.5.4130">
    <property type="match status" value="1"/>
</dbReference>
<comment type="caution">
    <text evidence="7">The sequence shown here is derived from an EMBL/GenBank/DDBJ whole genome shotgun (WGS) entry which is preliminary data.</text>
</comment>
<dbReference type="Proteomes" id="UP001174677">
    <property type="component" value="Chromosome 14"/>
</dbReference>
<keyword evidence="1" id="KW-0677">Repeat</keyword>
<evidence type="ECO:0000259" key="6">
    <source>
        <dbReference type="Pfam" id="PF18052"/>
    </source>
</evidence>
<dbReference type="EMBL" id="JARPOI010000014">
    <property type="protein sequence ID" value="KAJ9158753.1"/>
    <property type="molecule type" value="Genomic_DNA"/>
</dbReference>
<keyword evidence="2" id="KW-0547">Nucleotide-binding</keyword>
<protein>
    <submittedName>
        <fullName evidence="7">Uncharacterized protein</fullName>
    </submittedName>
</protein>
<gene>
    <name evidence="7" type="ORF">P3X46_024310</name>
</gene>
<proteinExistence type="predicted"/>
<dbReference type="InterPro" id="IPR002182">
    <property type="entry name" value="NB-ARC"/>
</dbReference>